<name>A0A3P3R9U0_9EURY</name>
<feature type="transmembrane region" description="Helical" evidence="1">
    <location>
        <begin position="28"/>
        <end position="46"/>
    </location>
</feature>
<keyword evidence="1" id="KW-0472">Membrane</keyword>
<keyword evidence="1" id="KW-0812">Transmembrane</keyword>
<dbReference type="RefSeq" id="WP_124955168.1">
    <property type="nucleotide sequence ID" value="NZ_RRCH01000023.1"/>
</dbReference>
<evidence type="ECO:0000313" key="2">
    <source>
        <dbReference type="EMBL" id="RRJ30095.1"/>
    </source>
</evidence>
<accession>A0A3P3R9U0</accession>
<keyword evidence="1" id="KW-1133">Transmembrane helix</keyword>
<evidence type="ECO:0000256" key="1">
    <source>
        <dbReference type="SAM" id="Phobius"/>
    </source>
</evidence>
<dbReference type="AlphaFoldDB" id="A0A3P3R9U0"/>
<evidence type="ECO:0000313" key="3">
    <source>
        <dbReference type="Proteomes" id="UP000282322"/>
    </source>
</evidence>
<reference evidence="2 3" key="1">
    <citation type="submission" date="2018-11" db="EMBL/GenBank/DDBJ databases">
        <title>Taxonoimc description of Halomarina strain SPP-AMP-1.</title>
        <authorList>
            <person name="Pal Y."/>
            <person name="Srinivasana K."/>
            <person name="Verma A."/>
            <person name="Kumar P."/>
        </authorList>
    </citation>
    <scope>NUCLEOTIDE SEQUENCE [LARGE SCALE GENOMIC DNA]</scope>
    <source>
        <strain evidence="2 3">SPP-AMP-1</strain>
    </source>
</reference>
<gene>
    <name evidence="2" type="ORF">EIK79_10965</name>
</gene>
<keyword evidence="3" id="KW-1185">Reference proteome</keyword>
<dbReference type="EMBL" id="RRCH01000023">
    <property type="protein sequence ID" value="RRJ30095.1"/>
    <property type="molecule type" value="Genomic_DNA"/>
</dbReference>
<feature type="transmembrane region" description="Helical" evidence="1">
    <location>
        <begin position="58"/>
        <end position="79"/>
    </location>
</feature>
<comment type="caution">
    <text evidence="2">The sequence shown here is derived from an EMBL/GenBank/DDBJ whole genome shotgun (WGS) entry which is preliminary data.</text>
</comment>
<proteinExistence type="predicted"/>
<sequence length="81" mass="8587">MSSTQDTGNHGAMSQLRAAVINHLPDSVLLNVATGGVLLFVTGWLLDVGFNEGVWAAIFAAWGIGLMLAGVGSYGAIWWRR</sequence>
<protein>
    <submittedName>
        <fullName evidence="2">Uncharacterized protein</fullName>
    </submittedName>
</protein>
<organism evidence="2 3">
    <name type="scientific">Halocatena pleomorpha</name>
    <dbReference type="NCBI Taxonomy" id="1785090"/>
    <lineage>
        <taxon>Archaea</taxon>
        <taxon>Methanobacteriati</taxon>
        <taxon>Methanobacteriota</taxon>
        <taxon>Stenosarchaea group</taxon>
        <taxon>Halobacteria</taxon>
        <taxon>Halobacteriales</taxon>
        <taxon>Natronomonadaceae</taxon>
        <taxon>Halocatena</taxon>
    </lineage>
</organism>
<dbReference type="Proteomes" id="UP000282322">
    <property type="component" value="Unassembled WGS sequence"/>
</dbReference>
<dbReference type="OrthoDB" id="187142at2157"/>